<sequence length="88" mass="9724">MKNDLGDCHCRVLICFSSSRNLVDGLEQTSGANRSPQRKTSANRSTLSEIRLEPLKTPPPPLPPKKYFLGLLCVAKNKAMVIDELSRA</sequence>
<dbReference type="EMBL" id="MN739448">
    <property type="protein sequence ID" value="QHT05026.1"/>
    <property type="molecule type" value="Genomic_DNA"/>
</dbReference>
<accession>A0A6C0CJR9</accession>
<protein>
    <submittedName>
        <fullName evidence="2">Uncharacterized protein</fullName>
    </submittedName>
</protein>
<name>A0A6C0CJR9_9ZZZZ</name>
<evidence type="ECO:0000313" key="2">
    <source>
        <dbReference type="EMBL" id="QHT05026.1"/>
    </source>
</evidence>
<feature type="compositionally biased region" description="Polar residues" evidence="1">
    <location>
        <begin position="26"/>
        <end position="48"/>
    </location>
</feature>
<feature type="region of interest" description="Disordered" evidence="1">
    <location>
        <begin position="26"/>
        <end position="61"/>
    </location>
</feature>
<dbReference type="AlphaFoldDB" id="A0A6C0CJR9"/>
<proteinExistence type="predicted"/>
<reference evidence="2" key="1">
    <citation type="journal article" date="2020" name="Nature">
        <title>Giant virus diversity and host interactions through global metagenomics.</title>
        <authorList>
            <person name="Schulz F."/>
            <person name="Roux S."/>
            <person name="Paez-Espino D."/>
            <person name="Jungbluth S."/>
            <person name="Walsh D.A."/>
            <person name="Denef V.J."/>
            <person name="McMahon K.D."/>
            <person name="Konstantinidis K.T."/>
            <person name="Eloe-Fadrosh E.A."/>
            <person name="Kyrpides N.C."/>
            <person name="Woyke T."/>
        </authorList>
    </citation>
    <scope>NUCLEOTIDE SEQUENCE</scope>
    <source>
        <strain evidence="2">GVMAG-M-3300021354-14</strain>
    </source>
</reference>
<organism evidence="2">
    <name type="scientific">viral metagenome</name>
    <dbReference type="NCBI Taxonomy" id="1070528"/>
    <lineage>
        <taxon>unclassified sequences</taxon>
        <taxon>metagenomes</taxon>
        <taxon>organismal metagenomes</taxon>
    </lineage>
</organism>
<evidence type="ECO:0000256" key="1">
    <source>
        <dbReference type="SAM" id="MobiDB-lite"/>
    </source>
</evidence>